<proteinExistence type="predicted"/>
<feature type="region of interest" description="Disordered" evidence="3">
    <location>
        <begin position="218"/>
        <end position="269"/>
    </location>
</feature>
<dbReference type="Gene3D" id="3.10.490.10">
    <property type="entry name" value="Gamma-glutamyl cyclotransferase-like"/>
    <property type="match status" value="1"/>
</dbReference>
<dbReference type="InterPro" id="IPR013024">
    <property type="entry name" value="GGCT-like"/>
</dbReference>
<feature type="compositionally biased region" description="Low complexity" evidence="3">
    <location>
        <begin position="227"/>
        <end position="269"/>
    </location>
</feature>
<dbReference type="GO" id="GO:0061928">
    <property type="term" value="F:glutathione specific gamma-glutamylcyclotransferase activity"/>
    <property type="evidence" value="ECO:0007669"/>
    <property type="project" value="UniProtKB-EC"/>
</dbReference>
<dbReference type="PANTHER" id="PTHR12192">
    <property type="entry name" value="CATION TRANSPORT PROTEIN CHAC-RELATED"/>
    <property type="match status" value="1"/>
</dbReference>
<evidence type="ECO:0000256" key="2">
    <source>
        <dbReference type="ARBA" id="ARBA00023239"/>
    </source>
</evidence>
<dbReference type="EC" id="4.3.2.7" evidence="1"/>
<dbReference type="InterPro" id="IPR006840">
    <property type="entry name" value="ChaC"/>
</dbReference>
<evidence type="ECO:0000313" key="5">
    <source>
        <dbReference type="Proteomes" id="UP000807716"/>
    </source>
</evidence>
<dbReference type="SUPFAM" id="SSF110857">
    <property type="entry name" value="Gamma-glutamyl cyclotransferase-like"/>
    <property type="match status" value="1"/>
</dbReference>
<evidence type="ECO:0000256" key="1">
    <source>
        <dbReference type="ARBA" id="ARBA00012344"/>
    </source>
</evidence>
<sequence>MWLFGYGSLIWRPDLEYEASIAGYIQGYVRRFWQSSTDHRGTEEAPGRVVTLIPYQEFVAKFGSEDEHHSEADGITWGVAYKIPHHKVAETRAYLDHREKNGYETHFVDIYQPGSDMPVVEKAIVYIGSTTNSEFAGPAPLDALAKQIFESHGPSGANRDYLLNLAHSLRIVAPTSEDHHLFELERRVQQHLMKESAGGSQEAYQALMDKIIVQSHPAATTSETDMSAASSPVSGALLSSSSTSTNSSSERSSAVSPSSSTVSLQSSKQ</sequence>
<keyword evidence="2" id="KW-0456">Lyase</keyword>
<comment type="caution">
    <text evidence="4">The sequence shown here is derived from an EMBL/GenBank/DDBJ whole genome shotgun (WGS) entry which is preliminary data.</text>
</comment>
<evidence type="ECO:0000256" key="3">
    <source>
        <dbReference type="SAM" id="MobiDB-lite"/>
    </source>
</evidence>
<accession>A0A9P6QIA2</accession>
<reference evidence="4" key="1">
    <citation type="journal article" date="2020" name="Fungal Divers.">
        <title>Resolving the Mortierellaceae phylogeny through synthesis of multi-gene phylogenetics and phylogenomics.</title>
        <authorList>
            <person name="Vandepol N."/>
            <person name="Liber J."/>
            <person name="Desiro A."/>
            <person name="Na H."/>
            <person name="Kennedy M."/>
            <person name="Barry K."/>
            <person name="Grigoriev I.V."/>
            <person name="Miller A.N."/>
            <person name="O'Donnell K."/>
            <person name="Stajich J.E."/>
            <person name="Bonito G."/>
        </authorList>
    </citation>
    <scope>NUCLEOTIDE SEQUENCE</scope>
    <source>
        <strain evidence="4">BC1065</strain>
    </source>
</reference>
<dbReference type="GO" id="GO:0005737">
    <property type="term" value="C:cytoplasm"/>
    <property type="evidence" value="ECO:0007669"/>
    <property type="project" value="TreeGrafter"/>
</dbReference>
<dbReference type="PANTHER" id="PTHR12192:SF2">
    <property type="entry name" value="GLUTATHIONE-SPECIFIC GAMMA-GLUTAMYLCYCLOTRANSFERASE 2"/>
    <property type="match status" value="1"/>
</dbReference>
<dbReference type="AlphaFoldDB" id="A0A9P6QIA2"/>
<dbReference type="InterPro" id="IPR036568">
    <property type="entry name" value="GGCT-like_sf"/>
</dbReference>
<dbReference type="CDD" id="cd06661">
    <property type="entry name" value="GGCT_like"/>
    <property type="match status" value="1"/>
</dbReference>
<dbReference type="OrthoDB" id="1933483at2759"/>
<evidence type="ECO:0000313" key="4">
    <source>
        <dbReference type="EMBL" id="KAG0267765.1"/>
    </source>
</evidence>
<dbReference type="Proteomes" id="UP000807716">
    <property type="component" value="Unassembled WGS sequence"/>
</dbReference>
<name>A0A9P6QIA2_9FUNG</name>
<gene>
    <name evidence="4" type="primary">CHAC2</name>
    <name evidence="4" type="ORF">DFQ27_008262</name>
</gene>
<keyword evidence="5" id="KW-1185">Reference proteome</keyword>
<dbReference type="GO" id="GO:0006751">
    <property type="term" value="P:glutathione catabolic process"/>
    <property type="evidence" value="ECO:0007669"/>
    <property type="project" value="InterPro"/>
</dbReference>
<organism evidence="4 5">
    <name type="scientific">Actinomortierella ambigua</name>
    <dbReference type="NCBI Taxonomy" id="1343610"/>
    <lineage>
        <taxon>Eukaryota</taxon>
        <taxon>Fungi</taxon>
        <taxon>Fungi incertae sedis</taxon>
        <taxon>Mucoromycota</taxon>
        <taxon>Mortierellomycotina</taxon>
        <taxon>Mortierellomycetes</taxon>
        <taxon>Mortierellales</taxon>
        <taxon>Mortierellaceae</taxon>
        <taxon>Actinomortierella</taxon>
    </lineage>
</organism>
<dbReference type="Pfam" id="PF04752">
    <property type="entry name" value="ChaC"/>
    <property type="match status" value="1"/>
</dbReference>
<protein>
    <recommendedName>
        <fullName evidence="1">glutathione-specific gamma-glutamylcyclotransferase</fullName>
        <ecNumber evidence="1">4.3.2.7</ecNumber>
    </recommendedName>
</protein>
<dbReference type="EMBL" id="JAAAJB010000069">
    <property type="protein sequence ID" value="KAG0267765.1"/>
    <property type="molecule type" value="Genomic_DNA"/>
</dbReference>